<keyword evidence="7 8" id="KW-0119">Carbohydrate metabolism</keyword>
<dbReference type="InterPro" id="IPR047215">
    <property type="entry name" value="Galactose_mutarotase-like"/>
</dbReference>
<comment type="caution">
    <text evidence="9">The sequence shown here is derived from an EMBL/GenBank/DDBJ whole genome shotgun (WGS) entry which is preliminary data.</text>
</comment>
<dbReference type="PANTHER" id="PTHR10091:SF0">
    <property type="entry name" value="GALACTOSE MUTAROTASE"/>
    <property type="match status" value="1"/>
</dbReference>
<reference evidence="10" key="1">
    <citation type="journal article" date="2019" name="Int. J. Syst. Evol. Microbiol.">
        <title>The Global Catalogue of Microorganisms (GCM) 10K type strain sequencing project: providing services to taxonomists for standard genome sequencing and annotation.</title>
        <authorList>
            <consortium name="The Broad Institute Genomics Platform"/>
            <consortium name="The Broad Institute Genome Sequencing Center for Infectious Disease"/>
            <person name="Wu L."/>
            <person name="Ma J."/>
        </authorList>
    </citation>
    <scope>NUCLEOTIDE SEQUENCE [LARGE SCALE GENOMIC DNA]</scope>
    <source>
        <strain evidence="10">JCM 18050</strain>
    </source>
</reference>
<protein>
    <recommendedName>
        <fullName evidence="5 8">Aldose 1-epimerase</fullName>
        <ecNumber evidence="4 8">5.1.3.3</ecNumber>
    </recommendedName>
</protein>
<evidence type="ECO:0000256" key="7">
    <source>
        <dbReference type="ARBA" id="ARBA00023277"/>
    </source>
</evidence>
<dbReference type="CDD" id="cd09019">
    <property type="entry name" value="galactose_mutarotase_like"/>
    <property type="match status" value="1"/>
</dbReference>
<dbReference type="InterPro" id="IPR008183">
    <property type="entry name" value="Aldose_1/G6P_1-epimerase"/>
</dbReference>
<dbReference type="InterPro" id="IPR011013">
    <property type="entry name" value="Gal_mutarotase_sf_dom"/>
</dbReference>
<proteinExistence type="inferred from homology"/>
<dbReference type="EC" id="5.1.3.3" evidence="4 8"/>
<dbReference type="EMBL" id="BAABHY010000001">
    <property type="protein sequence ID" value="GAA5104207.1"/>
    <property type="molecule type" value="Genomic_DNA"/>
</dbReference>
<evidence type="ECO:0000256" key="6">
    <source>
        <dbReference type="ARBA" id="ARBA00023235"/>
    </source>
</evidence>
<gene>
    <name evidence="9" type="primary">galM_2</name>
    <name evidence="9" type="ORF">GCM10023211_01480</name>
</gene>
<dbReference type="Proteomes" id="UP001500171">
    <property type="component" value="Unassembled WGS sequence"/>
</dbReference>
<name>A0ABP9MXW6_9GAMM</name>
<dbReference type="NCBIfam" id="TIGR02636">
    <property type="entry name" value="galM_Leloir"/>
    <property type="match status" value="1"/>
</dbReference>
<evidence type="ECO:0000313" key="9">
    <source>
        <dbReference type="EMBL" id="GAA5104207.1"/>
    </source>
</evidence>
<dbReference type="PANTHER" id="PTHR10091">
    <property type="entry name" value="ALDOSE-1-EPIMERASE"/>
    <property type="match status" value="1"/>
</dbReference>
<dbReference type="NCBIfam" id="NF008277">
    <property type="entry name" value="PRK11055.1"/>
    <property type="match status" value="1"/>
</dbReference>
<evidence type="ECO:0000256" key="4">
    <source>
        <dbReference type="ARBA" id="ARBA00013185"/>
    </source>
</evidence>
<dbReference type="InterPro" id="IPR014718">
    <property type="entry name" value="GH-type_carb-bd"/>
</dbReference>
<dbReference type="PROSITE" id="PS00545">
    <property type="entry name" value="ALDOSE_1_EPIMERASE"/>
    <property type="match status" value="1"/>
</dbReference>
<dbReference type="Pfam" id="PF01263">
    <property type="entry name" value="Aldose_epim"/>
    <property type="match status" value="1"/>
</dbReference>
<comment type="pathway">
    <text evidence="2 8">Carbohydrate metabolism; hexose metabolism.</text>
</comment>
<dbReference type="InterPro" id="IPR015443">
    <property type="entry name" value="Aldose_1-epimerase"/>
</dbReference>
<evidence type="ECO:0000256" key="5">
    <source>
        <dbReference type="ARBA" id="ARBA00014165"/>
    </source>
</evidence>
<dbReference type="RefSeq" id="WP_345487711.1">
    <property type="nucleotide sequence ID" value="NZ_BAABHY010000001.1"/>
</dbReference>
<keyword evidence="10" id="KW-1185">Reference proteome</keyword>
<evidence type="ECO:0000256" key="2">
    <source>
        <dbReference type="ARBA" id="ARBA00005028"/>
    </source>
</evidence>
<dbReference type="Gene3D" id="2.70.98.10">
    <property type="match status" value="1"/>
</dbReference>
<evidence type="ECO:0000256" key="3">
    <source>
        <dbReference type="ARBA" id="ARBA00006206"/>
    </source>
</evidence>
<dbReference type="SUPFAM" id="SSF74650">
    <property type="entry name" value="Galactose mutarotase-like"/>
    <property type="match status" value="1"/>
</dbReference>
<sequence>MSQTELAPDGKPFNLITLVNRQGTTATFCDWGATWFSCRIKVKHLFREVLLGGHSAQQYLAQQAYLGATIGRYANRIAQAKLDYQQKQYILSANQAPHLLHGGVMGLDKRRWHIQEQHAHKVIFTIFSSDGDEGFPGNLSVKACYELDDNNQMHIDFTATTDQATPVNLTNHAYFNLDGNVDSPNSDIKHHTLHVNADYYLPVDKDGIPLGSLITVEHDDMDLRHARKVGKNLLTSVSRQLAGGYDHAYLLKQDGQMVASLVSTDNLLALHVFTSKPALQVYTGNFLAGTPNRVGGYYQNYAGIALETQFLPDSPHHSDWPQPSCWLLPGETYRHHTIYQFDC</sequence>
<keyword evidence="6 8" id="KW-0413">Isomerase</keyword>
<comment type="catalytic activity">
    <reaction evidence="1 8">
        <text>alpha-D-glucose = beta-D-glucose</text>
        <dbReference type="Rhea" id="RHEA:10264"/>
        <dbReference type="ChEBI" id="CHEBI:15903"/>
        <dbReference type="ChEBI" id="CHEBI:17925"/>
        <dbReference type="EC" id="5.1.3.3"/>
    </reaction>
</comment>
<dbReference type="InterPro" id="IPR018052">
    <property type="entry name" value="Ald1_epimerase_CS"/>
</dbReference>
<dbReference type="InterPro" id="IPR013458">
    <property type="entry name" value="Ald_epimerase_bac"/>
</dbReference>
<evidence type="ECO:0000256" key="8">
    <source>
        <dbReference type="PIRNR" id="PIRNR005096"/>
    </source>
</evidence>
<organism evidence="9 10">
    <name type="scientific">Orbus sasakiae</name>
    <dbReference type="NCBI Taxonomy" id="1078475"/>
    <lineage>
        <taxon>Bacteria</taxon>
        <taxon>Pseudomonadati</taxon>
        <taxon>Pseudomonadota</taxon>
        <taxon>Gammaproteobacteria</taxon>
        <taxon>Orbales</taxon>
        <taxon>Orbaceae</taxon>
        <taxon>Orbus</taxon>
    </lineage>
</organism>
<dbReference type="PIRSF" id="PIRSF005096">
    <property type="entry name" value="GALM"/>
    <property type="match status" value="1"/>
</dbReference>
<evidence type="ECO:0000313" key="10">
    <source>
        <dbReference type="Proteomes" id="UP001500171"/>
    </source>
</evidence>
<comment type="similarity">
    <text evidence="3 8">Belongs to the aldose epimerase family.</text>
</comment>
<evidence type="ECO:0000256" key="1">
    <source>
        <dbReference type="ARBA" id="ARBA00001614"/>
    </source>
</evidence>
<accession>A0ABP9MXW6</accession>